<evidence type="ECO:0000313" key="2">
    <source>
        <dbReference type="EMBL" id="KAG6627920.1"/>
    </source>
</evidence>
<comment type="caution">
    <text evidence="2">The sequence shown here is derived from an EMBL/GenBank/DDBJ whole genome shotgun (WGS) entry which is preliminary data.</text>
</comment>
<dbReference type="Proteomes" id="UP000811609">
    <property type="component" value="Chromosome 15"/>
</dbReference>
<organism evidence="2 3">
    <name type="scientific">Carya illinoinensis</name>
    <name type="common">Pecan</name>
    <dbReference type="NCBI Taxonomy" id="32201"/>
    <lineage>
        <taxon>Eukaryota</taxon>
        <taxon>Viridiplantae</taxon>
        <taxon>Streptophyta</taxon>
        <taxon>Embryophyta</taxon>
        <taxon>Tracheophyta</taxon>
        <taxon>Spermatophyta</taxon>
        <taxon>Magnoliopsida</taxon>
        <taxon>eudicotyledons</taxon>
        <taxon>Gunneridae</taxon>
        <taxon>Pentapetalae</taxon>
        <taxon>rosids</taxon>
        <taxon>fabids</taxon>
        <taxon>Fagales</taxon>
        <taxon>Juglandaceae</taxon>
        <taxon>Carya</taxon>
    </lineage>
</organism>
<protein>
    <submittedName>
        <fullName evidence="2">Uncharacterized protein</fullName>
    </submittedName>
</protein>
<gene>
    <name evidence="2" type="ORF">CIPAW_15G163500</name>
</gene>
<dbReference type="EMBL" id="CM031823">
    <property type="protein sequence ID" value="KAG6627920.1"/>
    <property type="molecule type" value="Genomic_DNA"/>
</dbReference>
<accession>A0A8T1NG31</accession>
<evidence type="ECO:0000313" key="3">
    <source>
        <dbReference type="Proteomes" id="UP000811609"/>
    </source>
</evidence>
<sequence length="176" mass="19637">MKGREGNQKQTVIACANLANLGFLGKQAKQQCPVQTVPYTPISLMSCPHLIGLIMFRQSVTQLQQRGTDRRHAHKDKREPHHQRDLEGLLLKGRRKVGGKIASGGSGNRSGESMERPHVAVTIRESRFIFVTRTFVKQMGFPGLCVGCSGYKRNPISQVQSSQLALLFLLFCFLVF</sequence>
<reference evidence="2" key="1">
    <citation type="submission" date="2020-12" db="EMBL/GenBank/DDBJ databases">
        <title>WGS assembly of Carya illinoinensis cv. Pawnee.</title>
        <authorList>
            <person name="Platts A."/>
            <person name="Shu S."/>
            <person name="Wright S."/>
            <person name="Barry K."/>
            <person name="Edger P."/>
            <person name="Pires J.C."/>
            <person name="Schmutz J."/>
        </authorList>
    </citation>
    <scope>NUCLEOTIDE SEQUENCE</scope>
    <source>
        <tissue evidence="2">Leaf</tissue>
    </source>
</reference>
<name>A0A8T1NG31_CARIL</name>
<feature type="region of interest" description="Disordered" evidence="1">
    <location>
        <begin position="64"/>
        <end position="83"/>
    </location>
</feature>
<dbReference type="AlphaFoldDB" id="A0A8T1NG31"/>
<evidence type="ECO:0000256" key="1">
    <source>
        <dbReference type="SAM" id="MobiDB-lite"/>
    </source>
</evidence>
<keyword evidence="3" id="KW-1185">Reference proteome</keyword>
<proteinExistence type="predicted"/>